<keyword evidence="3" id="KW-0812">Transmembrane</keyword>
<evidence type="ECO:0000256" key="3">
    <source>
        <dbReference type="SAM" id="Phobius"/>
    </source>
</evidence>
<protein>
    <submittedName>
        <fullName evidence="4">Phage tail tape measure protein, TP901 family</fullName>
    </submittedName>
</protein>
<feature type="coiled-coil region" evidence="1">
    <location>
        <begin position="1230"/>
        <end position="1302"/>
    </location>
</feature>
<sequence>MAVEIGELRARMTAEAQGLKAEIKAVKNEIAGLGDQGKKTATDIKSMDTAFSKIGSSKDQITRLTAELDNTNAKIDLQRKKLSELKESYDNTFNEQRKSKLQEQILSMEAALLKLTQASDQTAQKIWELEDQAQKTGDGLDGLNQALKEIGLSSGQIEKINKAIQSTNPELLEEQLEQVREQLRMIGLDAKHIDKIEQQLKETTREAKETQRGLDGLATGLTSLGTGMATMKLAQTMKVLSDEAHRLAQSYQGLTEVSKSLNLDTEQSIGLAEELSDRWGLSRTAMADTVKTYLTAGLTLEQTKEIMTATADAAVYNREAHLTWDEAIRQVAQGIKMGNSDLTDAAGITTNLSVMYDRYAKSIGTTAAKLTEAQKIQAAYNGIMQESAMFAGNADSAMTGYTGTQATFNQTVEMARVELGEAFLPILEQIMQKLTPMIKEFVTWAEANKEVVAGIAAGSVTVLGLVTVLGTLTVAIGAVTAALRAMNIAMGPVGWVVTILSVAAAGVGAYKLAADAAAESVLTFAQNQEELNKKLAESPANRTAEDLKKLQSDTETLNALLEERAKAQERLNEAQKAMPTDVAAGTRISIPPETIKEMNEARKALEEIDKQLRDMDFSNAEEAAEALKKMREQAEKSTPALLDMAKAEMQDVAAKNSKILEMEKTLKRYKELDAVQKVDEAQKQELVAITNTLKKQYPGLHALMDEEGRIRITNVDLVAQQIGIEKNLVSASVESAKAQISNLKETAAAQKAAVEAQIKNYQALARVMSSISGKALDIGMTEGKGTLARVGGMLGGILAAGVQAQANAAAAKMAEEQNKYANAELEAERALNNLTTGNLDAFAYKPPNYGGGGEADDDKKKKKKEKKSKEKEGKSAAELAKEQRQAAFDAAMATARYNAEFYDQTAEQQLKALKKIQANHKQHLKETIEDQRELNLQMKRLQEDSAKSNYEASATWIDRQERKMEESYKSEVQIAQMKVDTWTKVRDRYKKDSEFYKSADEKLYRARKELAKAQYEASSEWISKEERRMKDSYKTESQIAQMKVDSWTRVRDRYKKGSEEYKKADEELYRARKELWQAQFANSEEWIAKEERRMEEAGKTEKEIEQMKLAAWTRVRDRYDKNSEEYKRADEEVYRTRKALMQDLKKETDDFFNAQKKSLDDSLKAELDAIEKRKKAYVDAQNEKIKAIDDLIAKEQELNVDEDYETELAKKLARQQELSTAVSPEGRKALADITEEIERMQLERSRELRKRDLEDQKQKLVDEKGEREKAFDDEREETEARYEALKNAFENHQNDVQFIENAIKDFRIGANESANQQILADLDQFVAEYNAKLSKMAEVSGQSKTNQAELDLQEYNANKDAWAAAKARGDTAEMARLTARNEELRRLYGIDKDTGKLQAFKDGGIVQGRPGEAVPVIAHAGEMYLNPEQQNTLWKLVSGQAAAPTASKSEPVVMQTINHIDMSIDRVEVQDPADAEILYTERERTYRRLAMTGGGK</sequence>
<proteinExistence type="predicted"/>
<feature type="coiled-coil region" evidence="1">
    <location>
        <begin position="733"/>
        <end position="764"/>
    </location>
</feature>
<dbReference type="eggNOG" id="COG5283">
    <property type="taxonomic scope" value="Bacteria"/>
</dbReference>
<dbReference type="OrthoDB" id="2663535at2"/>
<evidence type="ECO:0000313" key="4">
    <source>
        <dbReference type="EMBL" id="EHB50123.1"/>
    </source>
</evidence>
<keyword evidence="1" id="KW-0175">Coiled coil</keyword>
<gene>
    <name evidence="4" type="ORF">PaelaDRAFT_5670</name>
</gene>
<reference evidence="4 5" key="1">
    <citation type="submission" date="2011-09" db="EMBL/GenBank/DDBJ databases">
        <title>The draft genome of Paenibacillus lactis 154.</title>
        <authorList>
            <consortium name="US DOE Joint Genome Institute (JGI-PGF)"/>
            <person name="Lucas S."/>
            <person name="Han J."/>
            <person name="Lapidus A."/>
            <person name="Cheng J.-F."/>
            <person name="Goodwin L."/>
            <person name="Pitluck S."/>
            <person name="Peters L."/>
            <person name="Land M.L."/>
            <person name="Hauser L."/>
            <person name="Siebers A."/>
            <person name="Thelen M."/>
            <person name="Hugenholtz P."/>
            <person name="Allgaier M."/>
            <person name="Woyke T.J."/>
        </authorList>
    </citation>
    <scope>NUCLEOTIDE SEQUENCE [LARGE SCALE GENOMIC DNA]</scope>
    <source>
        <strain evidence="4 5">154</strain>
    </source>
</reference>
<keyword evidence="3" id="KW-1133">Transmembrane helix</keyword>
<dbReference type="STRING" id="743719.PaelaDRAFT_5670"/>
<evidence type="ECO:0000313" key="5">
    <source>
        <dbReference type="Proteomes" id="UP000003891"/>
    </source>
</evidence>
<feature type="compositionally biased region" description="Basic and acidic residues" evidence="2">
    <location>
        <begin position="867"/>
        <end position="881"/>
    </location>
</feature>
<dbReference type="RefSeq" id="WP_007132821.1">
    <property type="nucleotide sequence ID" value="NZ_AGIP01000022.1"/>
</dbReference>
<feature type="coiled-coil region" evidence="1">
    <location>
        <begin position="550"/>
        <end position="672"/>
    </location>
</feature>
<feature type="transmembrane region" description="Helical" evidence="3">
    <location>
        <begin position="493"/>
        <end position="513"/>
    </location>
</feature>
<feature type="coiled-coil region" evidence="1">
    <location>
        <begin position="906"/>
        <end position="944"/>
    </location>
</feature>
<feature type="coiled-coil region" evidence="1">
    <location>
        <begin position="61"/>
        <end position="118"/>
    </location>
</feature>
<feature type="coiled-coil region" evidence="1">
    <location>
        <begin position="9"/>
        <end position="36"/>
    </location>
</feature>
<evidence type="ECO:0000256" key="1">
    <source>
        <dbReference type="SAM" id="Coils"/>
    </source>
</evidence>
<name>G4HNV9_9BACL</name>
<dbReference type="Proteomes" id="UP000003891">
    <property type="component" value="Unassembled WGS sequence"/>
</dbReference>
<organism evidence="4 5">
    <name type="scientific">Paenibacillus lactis 154</name>
    <dbReference type="NCBI Taxonomy" id="743719"/>
    <lineage>
        <taxon>Bacteria</taxon>
        <taxon>Bacillati</taxon>
        <taxon>Bacillota</taxon>
        <taxon>Bacilli</taxon>
        <taxon>Bacillales</taxon>
        <taxon>Paenibacillaceae</taxon>
        <taxon>Paenibacillus</taxon>
    </lineage>
</organism>
<feature type="region of interest" description="Disordered" evidence="2">
    <location>
        <begin position="842"/>
        <end position="881"/>
    </location>
</feature>
<dbReference type="EMBL" id="AGIP01000022">
    <property type="protein sequence ID" value="EHB50123.1"/>
    <property type="molecule type" value="Genomic_DNA"/>
</dbReference>
<dbReference type="PATRIC" id="fig|743719.3.peg.5770"/>
<evidence type="ECO:0000256" key="2">
    <source>
        <dbReference type="SAM" id="MobiDB-lite"/>
    </source>
</evidence>
<feature type="coiled-coil region" evidence="1">
    <location>
        <begin position="1054"/>
        <end position="1107"/>
    </location>
</feature>
<accession>G4HNV9</accession>
<feature type="transmembrane region" description="Helical" evidence="3">
    <location>
        <begin position="455"/>
        <end position="481"/>
    </location>
</feature>
<keyword evidence="3" id="KW-0472">Membrane</keyword>
<feature type="coiled-coil region" evidence="1">
    <location>
        <begin position="799"/>
        <end position="833"/>
    </location>
</feature>